<dbReference type="HOGENOM" id="CLU_064961_0_0_5"/>
<accession>B8EJP9</accession>
<proteinExistence type="predicted"/>
<dbReference type="Proteomes" id="UP000002257">
    <property type="component" value="Chromosome"/>
</dbReference>
<dbReference type="CDD" id="cd00198">
    <property type="entry name" value="vWFA"/>
    <property type="match status" value="1"/>
</dbReference>
<dbReference type="KEGG" id="msl:Msil_0480"/>
<dbReference type="STRING" id="395965.Msil_0480"/>
<dbReference type="RefSeq" id="WP_012589523.1">
    <property type="nucleotide sequence ID" value="NC_011666.1"/>
</dbReference>
<dbReference type="EMBL" id="CP001280">
    <property type="protein sequence ID" value="ACK49453.1"/>
    <property type="molecule type" value="Genomic_DNA"/>
</dbReference>
<keyword evidence="4" id="KW-1185">Reference proteome</keyword>
<keyword evidence="1" id="KW-1133">Transmembrane helix</keyword>
<dbReference type="SUPFAM" id="SSF53300">
    <property type="entry name" value="vWA-like"/>
    <property type="match status" value="1"/>
</dbReference>
<evidence type="ECO:0000313" key="3">
    <source>
        <dbReference type="EMBL" id="ACK49453.1"/>
    </source>
</evidence>
<evidence type="ECO:0000259" key="2">
    <source>
        <dbReference type="SMART" id="SM00327"/>
    </source>
</evidence>
<evidence type="ECO:0000313" key="4">
    <source>
        <dbReference type="Proteomes" id="UP000002257"/>
    </source>
</evidence>
<evidence type="ECO:0000256" key="1">
    <source>
        <dbReference type="SAM" id="Phobius"/>
    </source>
</evidence>
<dbReference type="SMART" id="SM00327">
    <property type="entry name" value="VWA"/>
    <property type="match status" value="1"/>
</dbReference>
<protein>
    <submittedName>
        <fullName evidence="3">von Willebrand factor type A</fullName>
    </submittedName>
</protein>
<feature type="domain" description="VWFA" evidence="2">
    <location>
        <begin position="43"/>
        <end position="229"/>
    </location>
</feature>
<reference evidence="3 4" key="1">
    <citation type="journal article" date="2010" name="J. Bacteriol.">
        <title>Complete genome sequence of the aerobic facultative methanotroph Methylocella silvestris BL2.</title>
        <authorList>
            <person name="Chen Y."/>
            <person name="Crombie A."/>
            <person name="Rahman M.T."/>
            <person name="Dedysh S.N."/>
            <person name="Liesack W."/>
            <person name="Stott M.B."/>
            <person name="Alam M."/>
            <person name="Theisen A.R."/>
            <person name="Murrell J.C."/>
            <person name="Dunfield P.F."/>
        </authorList>
    </citation>
    <scope>NUCLEOTIDE SEQUENCE [LARGE SCALE GENOMIC DNA]</scope>
    <source>
        <strain evidence="4">DSM 15510 / CIP 108128 / LMG 27833 / NCIMB 13906 / BL2</strain>
    </source>
</reference>
<keyword evidence="1" id="KW-0472">Membrane</keyword>
<organism evidence="3 4">
    <name type="scientific">Methylocella silvestris (strain DSM 15510 / CIP 108128 / LMG 27833 / NCIMB 13906 / BL2)</name>
    <dbReference type="NCBI Taxonomy" id="395965"/>
    <lineage>
        <taxon>Bacteria</taxon>
        <taxon>Pseudomonadati</taxon>
        <taxon>Pseudomonadota</taxon>
        <taxon>Alphaproteobacteria</taxon>
        <taxon>Hyphomicrobiales</taxon>
        <taxon>Beijerinckiaceae</taxon>
        <taxon>Methylocella</taxon>
    </lineage>
</organism>
<dbReference type="Pfam" id="PF13519">
    <property type="entry name" value="VWA_2"/>
    <property type="match status" value="1"/>
</dbReference>
<dbReference type="AlphaFoldDB" id="B8EJP9"/>
<name>B8EJP9_METSB</name>
<feature type="transmembrane region" description="Helical" evidence="1">
    <location>
        <begin position="301"/>
        <end position="323"/>
    </location>
</feature>
<keyword evidence="1" id="KW-0812">Transmembrane</keyword>
<sequence>MTAGPRFPRRETLRDGRFWLLCATAFLLAVSFALPSFRSKANGVDLLVVVDITGSMNTRDYRENGHPVSRLEHVKASLRSLLPELPCPARVGLAIFTERQPFLLFEPIDVCGAFAPVEGAIAGLDWRMAWEGDSHIAAGLYRAIDIAHDVNADLVFFTDGQEAPPLPASGGPEFTGERGAVKGLIVGTGGFALSPIPKFDDEGREIGFFGVADVPHENRFGPPPADAEQREGYNPRNAPFGSAAATGTEHLSSLREPYLKSLGDKTGLGYIRLEDASALRKAILAEARPHAVERERPLRPFALGLAFILLVALYGAPPLWTLLKRLRADRISTLAIWRKSRA</sequence>
<gene>
    <name evidence="3" type="ordered locus">Msil_0480</name>
</gene>
<dbReference type="Gene3D" id="3.40.50.410">
    <property type="entry name" value="von Willebrand factor, type A domain"/>
    <property type="match status" value="1"/>
</dbReference>
<dbReference type="InterPro" id="IPR036465">
    <property type="entry name" value="vWFA_dom_sf"/>
</dbReference>
<dbReference type="InterPro" id="IPR002035">
    <property type="entry name" value="VWF_A"/>
</dbReference>
<dbReference type="eggNOG" id="COG2304">
    <property type="taxonomic scope" value="Bacteria"/>
</dbReference>